<dbReference type="OrthoDB" id="9805171at2"/>
<dbReference type="AlphaFoldDB" id="A0A4P6ENY1"/>
<keyword evidence="2" id="KW-1185">Reference proteome</keyword>
<protein>
    <recommendedName>
        <fullName evidence="3">Methyltransferase</fullName>
    </recommendedName>
</protein>
<name>A0A4P6ENY1_9MICO</name>
<dbReference type="Proteomes" id="UP000293995">
    <property type="component" value="Chromosome"/>
</dbReference>
<gene>
    <name evidence="1" type="ORF">ET475_06245</name>
</gene>
<dbReference type="KEGG" id="mprt:ET475_06245"/>
<reference evidence="1 2" key="1">
    <citation type="submission" date="2019-01" db="EMBL/GenBank/DDBJ databases">
        <title>Genome sequencing of strain DFW100M-13.</title>
        <authorList>
            <person name="Heo J."/>
            <person name="Kim S.-J."/>
            <person name="Kim J.-S."/>
            <person name="Hong S.-B."/>
            <person name="Kwon S.-W."/>
        </authorList>
    </citation>
    <scope>NUCLEOTIDE SEQUENCE [LARGE SCALE GENOMIC DNA]</scope>
    <source>
        <strain evidence="1 2">DFW100M-13</strain>
    </source>
</reference>
<proteinExistence type="predicted"/>
<dbReference type="EMBL" id="CP035494">
    <property type="protein sequence ID" value="QAY59628.1"/>
    <property type="molecule type" value="Genomic_DNA"/>
</dbReference>
<evidence type="ECO:0008006" key="3">
    <source>
        <dbReference type="Google" id="ProtNLM"/>
    </source>
</evidence>
<sequence>MDDWTGTAHAYAYVRAGATPPPGQRLLPADDFARTRDGLHDLLTETGLVDATAAEISWDFVIAADDLWRGVEAGIATVGATFRTQDEAGRAAMRRVFEELSGGGILTLPSTAIIAAATRR</sequence>
<evidence type="ECO:0000313" key="1">
    <source>
        <dbReference type="EMBL" id="QAY59628.1"/>
    </source>
</evidence>
<accession>A0A4P6ENY1</accession>
<evidence type="ECO:0000313" key="2">
    <source>
        <dbReference type="Proteomes" id="UP000293995"/>
    </source>
</evidence>
<organism evidence="1 2">
    <name type="scientific">Microbacterium protaetiae</name>
    <dbReference type="NCBI Taxonomy" id="2509458"/>
    <lineage>
        <taxon>Bacteria</taxon>
        <taxon>Bacillati</taxon>
        <taxon>Actinomycetota</taxon>
        <taxon>Actinomycetes</taxon>
        <taxon>Micrococcales</taxon>
        <taxon>Microbacteriaceae</taxon>
        <taxon>Microbacterium</taxon>
    </lineage>
</organism>
<dbReference type="RefSeq" id="WP_129387331.1">
    <property type="nucleotide sequence ID" value="NZ_CP035494.1"/>
</dbReference>